<dbReference type="InterPro" id="IPR036291">
    <property type="entry name" value="NAD(P)-bd_dom_sf"/>
</dbReference>
<reference evidence="2" key="1">
    <citation type="submission" date="2018-06" db="EMBL/GenBank/DDBJ databases">
        <authorList>
            <person name="Zhirakovskaya E."/>
        </authorList>
    </citation>
    <scope>NUCLEOTIDE SEQUENCE</scope>
</reference>
<dbReference type="PANTHER" id="PTHR48079:SF6">
    <property type="entry name" value="NAD(P)-BINDING DOMAIN-CONTAINING PROTEIN-RELATED"/>
    <property type="match status" value="1"/>
</dbReference>
<dbReference type="InterPro" id="IPR001509">
    <property type="entry name" value="Epimerase_deHydtase"/>
</dbReference>
<name>A0A3B1B400_9ZZZZ</name>
<dbReference type="Pfam" id="PF01370">
    <property type="entry name" value="Epimerase"/>
    <property type="match status" value="1"/>
</dbReference>
<dbReference type="SUPFAM" id="SSF51735">
    <property type="entry name" value="NAD(P)-binding Rossmann-fold domains"/>
    <property type="match status" value="1"/>
</dbReference>
<sequence>MIVQYNWTYVQILGATGFVGSHALKQLSQIANINLIAACRDSSKLPKIFTGEVRQGDIRDEVYLSNLFNNVDVVVNAIAWSSIWGRASDSNKLFLQPSLKLIDYFMQSLAKKYINLSSTTVSATNGSHDALSPGKAPIFWPHFANAIKIENHLRQLANDKKTIINLRFGIFVGENYALGLLPILVPRLKSHLVPWVAGGQTTMPIIDGRDIGQAIALAATNESLSQYQSFNAIGPTMPKVREVIEFLNSEYQLPKPHFNVPFFIAYRFAWLMEKLDSIVPWEPLIVRSIILLLEETHTNNDKISQTLGYQPQYHWKESIKSQMTEMSARQKSPMKMAKPTT</sequence>
<dbReference type="GO" id="GO:0005737">
    <property type="term" value="C:cytoplasm"/>
    <property type="evidence" value="ECO:0007669"/>
    <property type="project" value="TreeGrafter"/>
</dbReference>
<evidence type="ECO:0000259" key="1">
    <source>
        <dbReference type="Pfam" id="PF01370"/>
    </source>
</evidence>
<gene>
    <name evidence="2" type="ORF">MNBD_GAMMA22-995</name>
</gene>
<feature type="domain" description="NAD-dependent epimerase/dehydratase" evidence="1">
    <location>
        <begin position="12"/>
        <end position="231"/>
    </location>
</feature>
<protein>
    <recommendedName>
        <fullName evidence="1">NAD-dependent epimerase/dehydratase domain-containing protein</fullName>
    </recommendedName>
</protein>
<dbReference type="EMBL" id="UOFS01000046">
    <property type="protein sequence ID" value="VAX00995.1"/>
    <property type="molecule type" value="Genomic_DNA"/>
</dbReference>
<dbReference type="PANTHER" id="PTHR48079">
    <property type="entry name" value="PROTEIN YEEZ"/>
    <property type="match status" value="1"/>
</dbReference>
<dbReference type="Gene3D" id="3.40.50.720">
    <property type="entry name" value="NAD(P)-binding Rossmann-like Domain"/>
    <property type="match status" value="1"/>
</dbReference>
<dbReference type="GO" id="GO:0004029">
    <property type="term" value="F:aldehyde dehydrogenase (NAD+) activity"/>
    <property type="evidence" value="ECO:0007669"/>
    <property type="project" value="TreeGrafter"/>
</dbReference>
<dbReference type="AlphaFoldDB" id="A0A3B1B400"/>
<proteinExistence type="predicted"/>
<dbReference type="InterPro" id="IPR051783">
    <property type="entry name" value="NAD(P)-dependent_oxidoreduct"/>
</dbReference>
<accession>A0A3B1B400</accession>
<evidence type="ECO:0000313" key="2">
    <source>
        <dbReference type="EMBL" id="VAX00995.1"/>
    </source>
</evidence>
<organism evidence="2">
    <name type="scientific">hydrothermal vent metagenome</name>
    <dbReference type="NCBI Taxonomy" id="652676"/>
    <lineage>
        <taxon>unclassified sequences</taxon>
        <taxon>metagenomes</taxon>
        <taxon>ecological metagenomes</taxon>
    </lineage>
</organism>